<name>A0A0A0V6H5_BEFV</name>
<organismHost>
    <name type="scientific">Culicoides</name>
    <dbReference type="NCBI Taxonomy" id="58271"/>
</organismHost>
<dbReference type="Proteomes" id="UP000137612">
    <property type="component" value="Genome"/>
</dbReference>
<organismHost>
    <name type="scientific">Bubalus bubalis</name>
    <name type="common">Domestic water buffalo</name>
    <dbReference type="NCBI Taxonomy" id="89462"/>
</organismHost>
<organism evidence="1 5">
    <name type="scientific">Bovine ephemeral fever virus</name>
    <name type="common">BEFV</name>
    <dbReference type="NCBI Taxonomy" id="11303"/>
    <lineage>
        <taxon>Viruses</taxon>
        <taxon>Riboviria</taxon>
        <taxon>Orthornavirae</taxon>
        <taxon>Negarnaviricota</taxon>
        <taxon>Haploviricotina</taxon>
        <taxon>Monjiviricetes</taxon>
        <taxon>Mononegavirales</taxon>
        <taxon>Rhabdoviridae</taxon>
        <taxon>Alpharhabdovirinae</taxon>
        <taxon>Ephemerovirus</taxon>
        <taxon>Ephemerovirus febris</taxon>
    </lineage>
</organism>
<protein>
    <submittedName>
        <fullName evidence="1">Gamma protein</fullName>
    </submittedName>
</protein>
<proteinExistence type="predicted"/>
<gene>
    <name evidence="1" type="primary">gamma</name>
</gene>
<evidence type="ECO:0000313" key="3">
    <source>
        <dbReference type="EMBL" id="AZB87558.1"/>
    </source>
</evidence>
<dbReference type="EMBL" id="MH756623">
    <property type="protein sequence ID" value="QBQ82426.1"/>
    <property type="molecule type" value="Viral_cRNA"/>
</dbReference>
<dbReference type="EMBL" id="KY315724">
    <property type="protein sequence ID" value="ASB16906.1"/>
    <property type="molecule type" value="Viral_cRNA"/>
</dbReference>
<dbReference type="EMBL" id="MH105245">
    <property type="protein sequence ID" value="AZB87558.1"/>
    <property type="molecule type" value="Viral_cRNA"/>
</dbReference>
<evidence type="ECO:0000313" key="1">
    <source>
        <dbReference type="EMBL" id="AIW62188.1"/>
    </source>
</evidence>
<reference evidence="4" key="4">
    <citation type="submission" date="2018-08" db="EMBL/GenBank/DDBJ databases">
        <authorList>
            <person name="Wang X."/>
            <person name="Jia K."/>
            <person name="Ma J."/>
            <person name="Li S."/>
        </authorList>
    </citation>
    <scope>NUCLEOTIDE SEQUENCE</scope>
    <source>
        <strain evidence="4">Bovine/China/Guangdong/2017</strain>
    </source>
</reference>
<organismHost>
    <name type="scientific">Bos taurus</name>
    <name type="common">Bovine</name>
    <dbReference type="NCBI Taxonomy" id="9913"/>
</organismHost>
<evidence type="ECO:0000313" key="2">
    <source>
        <dbReference type="EMBL" id="ASB16906.1"/>
    </source>
</evidence>
<reference evidence="1 5" key="1">
    <citation type="submission" date="2014-08" db="EMBL/GenBank/DDBJ databases">
        <title>Complete Genome Sequence of a Chinese Isolate of Bovine ephemeral fever virus.</title>
        <authorList>
            <person name="Wang J."/>
            <person name="Yin H."/>
            <person name="Zheng F."/>
            <person name="Gao S."/>
        </authorList>
    </citation>
    <scope>NUCLEOTIDE SEQUENCE [LARGE SCALE GENOMIC DNA]</scope>
    <source>
        <strain evidence="1">Bovine/China/Henan1/2012</strain>
    </source>
</reference>
<organismHost>
    <name type="scientific">Syncerus caffer</name>
    <name type="common">African buffalo</name>
    <dbReference type="NCBI Taxonomy" id="9970"/>
</organismHost>
<reference evidence="3" key="3">
    <citation type="journal article" date="2018" name="Vet. Microbiol.">
        <title>Molecular characterization of bovine ephemeral fever virus in Thailand between 2013 and 2017.</title>
        <authorList>
            <person name="Chaisirirat T."/>
            <person name="Sangthong P."/>
            <person name="Arunvipas P."/>
            <person name="Petcharat N."/>
            <person name="Thangthamniyom N."/>
            <person name="Chumsing W."/>
            <person name="Lekcharoensuk P."/>
        </authorList>
    </citation>
    <scope>NUCLEOTIDE SEQUENCE</scope>
    <source>
        <strain evidence="3">EastAsia/TH/LRI0045/2016</strain>
    </source>
</reference>
<evidence type="ECO:0000313" key="4">
    <source>
        <dbReference type="EMBL" id="QBQ82426.1"/>
    </source>
</evidence>
<dbReference type="EMBL" id="KM276084">
    <property type="protein sequence ID" value="AIW62188.1"/>
    <property type="molecule type" value="Viral_cRNA"/>
</dbReference>
<evidence type="ECO:0000313" key="5">
    <source>
        <dbReference type="Proteomes" id="UP000137612"/>
    </source>
</evidence>
<reference evidence="2" key="2">
    <citation type="submission" date="2016-12" db="EMBL/GenBank/DDBJ databases">
        <title>Retrospective analysis the genomic RNA of a virulent bovine ephemeral fever virus strain JT02L.</title>
        <authorList>
            <person name="Gao S."/>
            <person name="Yin H."/>
            <person name="Zheng F."/>
            <person name="Huang D."/>
            <person name="Du J."/>
            <person name="Tian Z."/>
        </authorList>
    </citation>
    <scope>NUCLEOTIDE SEQUENCE</scope>
    <source>
        <strain evidence="2">JT02L</strain>
    </source>
</reference>
<sequence>MDLKFRCLIKNVADGRAGEIIVEECLEIIEQKYLRLMAIDLKEIRSSMFDQESNPWVYVFGKIHVSGLMGRAIGNRMVKRGTYRIKEGELINHFEGVHIHFYKDIEKIFHSIRV</sequence>
<accession>A0A0A0V6H5</accession>